<name>A0A2M4CED7_9DIPT</name>
<sequence length="69" mass="7973">MARRCRLLWGRPWSVFMAPASWSDLMWSAPYAAGCGTTRRYQRHLHQRAAAAAVRQNRKLFSQPDPATR</sequence>
<keyword evidence="1" id="KW-0732">Signal</keyword>
<dbReference type="EMBL" id="GGFJ01014575">
    <property type="protein sequence ID" value="MBW63716.1"/>
    <property type="molecule type" value="Transcribed_RNA"/>
</dbReference>
<evidence type="ECO:0000256" key="1">
    <source>
        <dbReference type="SAM" id="SignalP"/>
    </source>
</evidence>
<evidence type="ECO:0000313" key="2">
    <source>
        <dbReference type="EMBL" id="MBW63716.1"/>
    </source>
</evidence>
<proteinExistence type="predicted"/>
<protein>
    <submittedName>
        <fullName evidence="2">Putative secreted protein</fullName>
    </submittedName>
</protein>
<dbReference type="AlphaFoldDB" id="A0A2M4CED7"/>
<organism evidence="2">
    <name type="scientific">Anopheles marajoara</name>
    <dbReference type="NCBI Taxonomy" id="58244"/>
    <lineage>
        <taxon>Eukaryota</taxon>
        <taxon>Metazoa</taxon>
        <taxon>Ecdysozoa</taxon>
        <taxon>Arthropoda</taxon>
        <taxon>Hexapoda</taxon>
        <taxon>Insecta</taxon>
        <taxon>Pterygota</taxon>
        <taxon>Neoptera</taxon>
        <taxon>Endopterygota</taxon>
        <taxon>Diptera</taxon>
        <taxon>Nematocera</taxon>
        <taxon>Culicoidea</taxon>
        <taxon>Culicidae</taxon>
        <taxon>Anophelinae</taxon>
        <taxon>Anopheles</taxon>
    </lineage>
</organism>
<accession>A0A2M4CED7</accession>
<reference evidence="2" key="1">
    <citation type="submission" date="2018-01" db="EMBL/GenBank/DDBJ databases">
        <title>An insight into the sialome of Amazonian anophelines.</title>
        <authorList>
            <person name="Ribeiro J.M."/>
            <person name="Scarpassa V."/>
            <person name="Calvo E."/>
        </authorList>
    </citation>
    <scope>NUCLEOTIDE SEQUENCE</scope>
    <source>
        <tissue evidence="2">Salivary glands</tissue>
    </source>
</reference>
<feature type="signal peptide" evidence="1">
    <location>
        <begin position="1"/>
        <end position="23"/>
    </location>
</feature>
<feature type="chain" id="PRO_5014766446" evidence="1">
    <location>
        <begin position="24"/>
        <end position="69"/>
    </location>
</feature>